<dbReference type="PROSITE" id="PS51918">
    <property type="entry name" value="RADICAL_SAM"/>
    <property type="match status" value="1"/>
</dbReference>
<dbReference type="GO" id="GO:0003824">
    <property type="term" value="F:catalytic activity"/>
    <property type="evidence" value="ECO:0007669"/>
    <property type="project" value="InterPro"/>
</dbReference>
<evidence type="ECO:0000256" key="2">
    <source>
        <dbReference type="ARBA" id="ARBA00022691"/>
    </source>
</evidence>
<evidence type="ECO:0000256" key="1">
    <source>
        <dbReference type="ARBA" id="ARBA00001966"/>
    </source>
</evidence>
<feature type="domain" description="Radical SAM core" evidence="6">
    <location>
        <begin position="9"/>
        <end position="243"/>
    </location>
</feature>
<sequence>MRYEGRVFRPPSEAYSLIIQATVGCSHNKCRFCDMYKEKSFHVRPLEEVVEDLSQAREAYGPVGRIFLADGDALVRRFSDLEAILCAIQEIFPECGRVTSYGSPRSILIKTPEQLRRLRALGLKMIYMGLESGSDAILTHVNKGETASEIIKAGQMVREAGMNLSVTAISGLGGKAHWQEHAVKTAEALNAMNPEYIGLLTFRLEGQAPMIAEVERGDFQMLTPIEVARETLLMLEHLDSPGSVFRSNHISNYISLAGTLNQDKPRMLAELHEALGGHVAFKSEEMRNWDLNFH</sequence>
<evidence type="ECO:0000259" key="6">
    <source>
        <dbReference type="PROSITE" id="PS51918"/>
    </source>
</evidence>
<dbReference type="RefSeq" id="WP_096919663.1">
    <property type="nucleotide sequence ID" value="NZ_CP029487.1"/>
</dbReference>
<proteinExistence type="predicted"/>
<dbReference type="SUPFAM" id="SSF102114">
    <property type="entry name" value="Radical SAM enzymes"/>
    <property type="match status" value="1"/>
</dbReference>
<organism evidence="7 8">
    <name type="scientific">Eubacterium maltosivorans</name>
    <dbReference type="NCBI Taxonomy" id="2041044"/>
    <lineage>
        <taxon>Bacteria</taxon>
        <taxon>Bacillati</taxon>
        <taxon>Bacillota</taxon>
        <taxon>Clostridia</taxon>
        <taxon>Eubacteriales</taxon>
        <taxon>Eubacteriaceae</taxon>
        <taxon>Eubacterium</taxon>
    </lineage>
</organism>
<protein>
    <submittedName>
        <fullName evidence="7">Radical SAM protein</fullName>
    </submittedName>
</protein>
<dbReference type="CDD" id="cd01335">
    <property type="entry name" value="Radical_SAM"/>
    <property type="match status" value="1"/>
</dbReference>
<dbReference type="SMART" id="SM00729">
    <property type="entry name" value="Elp3"/>
    <property type="match status" value="1"/>
</dbReference>
<name>A0A2A5TG82_EUBML</name>
<dbReference type="EMBL" id="CP029487">
    <property type="protein sequence ID" value="QCT70715.1"/>
    <property type="molecule type" value="Genomic_DNA"/>
</dbReference>
<evidence type="ECO:0000256" key="5">
    <source>
        <dbReference type="ARBA" id="ARBA00023014"/>
    </source>
</evidence>
<evidence type="ECO:0000313" key="8">
    <source>
        <dbReference type="Proteomes" id="UP000218387"/>
    </source>
</evidence>
<keyword evidence="8" id="KW-1185">Reference proteome</keyword>
<dbReference type="InterPro" id="IPR051198">
    <property type="entry name" value="BchE-like"/>
</dbReference>
<dbReference type="SFLD" id="SFLDG01095">
    <property type="entry name" value="Uncharacterised_Radical_SAM_Su"/>
    <property type="match status" value="1"/>
</dbReference>
<accession>A0A2A5TG82</accession>
<keyword evidence="2" id="KW-0949">S-adenosyl-L-methionine</keyword>
<keyword evidence="3" id="KW-0479">Metal-binding</keyword>
<dbReference type="GO" id="GO:0046872">
    <property type="term" value="F:metal ion binding"/>
    <property type="evidence" value="ECO:0007669"/>
    <property type="project" value="UniProtKB-KW"/>
</dbReference>
<evidence type="ECO:0000256" key="3">
    <source>
        <dbReference type="ARBA" id="ARBA00022723"/>
    </source>
</evidence>
<dbReference type="PROSITE" id="PS51257">
    <property type="entry name" value="PROKAR_LIPOPROTEIN"/>
    <property type="match status" value="1"/>
</dbReference>
<dbReference type="InterPro" id="IPR007197">
    <property type="entry name" value="rSAM"/>
</dbReference>
<dbReference type="Gene3D" id="3.20.20.70">
    <property type="entry name" value="Aldolase class I"/>
    <property type="match status" value="1"/>
</dbReference>
<dbReference type="SFLD" id="SFLDG01082">
    <property type="entry name" value="B12-binding_domain_containing"/>
    <property type="match status" value="1"/>
</dbReference>
<dbReference type="GO" id="GO:0051536">
    <property type="term" value="F:iron-sulfur cluster binding"/>
    <property type="evidence" value="ECO:0007669"/>
    <property type="project" value="UniProtKB-KW"/>
</dbReference>
<dbReference type="InterPro" id="IPR013785">
    <property type="entry name" value="Aldolase_TIM"/>
</dbReference>
<dbReference type="AlphaFoldDB" id="A0A2A5TG82"/>
<keyword evidence="5" id="KW-0411">Iron-sulfur</keyword>
<dbReference type="SFLD" id="SFLDS00029">
    <property type="entry name" value="Radical_SAM"/>
    <property type="match status" value="1"/>
</dbReference>
<gene>
    <name evidence="7" type="ORF">CPZ25_005020</name>
</gene>
<dbReference type="Proteomes" id="UP000218387">
    <property type="component" value="Chromosome"/>
</dbReference>
<evidence type="ECO:0000313" key="7">
    <source>
        <dbReference type="EMBL" id="QCT70715.1"/>
    </source>
</evidence>
<reference evidence="7 8" key="1">
    <citation type="submission" date="2018-05" db="EMBL/GenBank/DDBJ databases">
        <title>Genome comparison of Eubacterium sp.</title>
        <authorList>
            <person name="Feng Y."/>
            <person name="Sanchez-Andrea I."/>
            <person name="Stams A.J.M."/>
            <person name="De Vos W.M."/>
        </authorList>
    </citation>
    <scope>NUCLEOTIDE SEQUENCE [LARGE SCALE GENOMIC DNA]</scope>
    <source>
        <strain evidence="7 8">YI</strain>
    </source>
</reference>
<dbReference type="InterPro" id="IPR006638">
    <property type="entry name" value="Elp3/MiaA/NifB-like_rSAM"/>
</dbReference>
<comment type="cofactor">
    <cofactor evidence="1">
        <name>[4Fe-4S] cluster</name>
        <dbReference type="ChEBI" id="CHEBI:49883"/>
    </cofactor>
</comment>
<keyword evidence="4" id="KW-0408">Iron</keyword>
<dbReference type="Pfam" id="PF04055">
    <property type="entry name" value="Radical_SAM"/>
    <property type="match status" value="1"/>
</dbReference>
<dbReference type="KEGG" id="emt:CPZ25_005020"/>
<dbReference type="PANTHER" id="PTHR43409:SF4">
    <property type="entry name" value="RADICAL SAM SUPERFAMILY PROTEIN"/>
    <property type="match status" value="1"/>
</dbReference>
<evidence type="ECO:0000256" key="4">
    <source>
        <dbReference type="ARBA" id="ARBA00023004"/>
    </source>
</evidence>
<dbReference type="InterPro" id="IPR058240">
    <property type="entry name" value="rSAM_sf"/>
</dbReference>
<dbReference type="PANTHER" id="PTHR43409">
    <property type="entry name" value="ANAEROBIC MAGNESIUM-PROTOPORPHYRIN IX MONOMETHYL ESTER CYCLASE-RELATED"/>
    <property type="match status" value="1"/>
</dbReference>